<feature type="transmembrane region" description="Helical" evidence="4">
    <location>
        <begin position="299"/>
        <end position="320"/>
    </location>
</feature>
<feature type="region of interest" description="Disordered" evidence="3">
    <location>
        <begin position="652"/>
        <end position="839"/>
    </location>
</feature>
<evidence type="ECO:0000256" key="2">
    <source>
        <dbReference type="PROSITE-ProRule" id="PRU00192"/>
    </source>
</evidence>
<sequence>MPIRHAHLHRRGDGLTGFGLIAHEIDDASDAIKRRHVHKREPREFDISMTYLLPMPCMGVSFVSNRLDSATGMVTDYLEENVRIVYKTMEATFEGEVGGYKTVGQESKPTKAVEKESDDDDEEEEAEKKKEAAEEAKKEQKEEEEAKEKAQEAAKKKAEEAEKKKEEEEEAEEEEAKEKAKEDAEEKQKAKEEQEKKEKESSKAHSKTKEDEDEEPTTAKPTRTRIRTSSSEEPTSIPSVIGHPTDSQSIDSILAKATDEPSVSTAIGAAADLTGSSAISSSSATESASSGGSSTGAKAGIAFGVLGGLLAIGFLVFFLFRKRRNQAVMQKLENDDEKLHGPIVGAGAMGGAGAMRAMSPEAAETASVRTAAKAPRVSLRPVTQFLPNWNGLDKRTSKGAGMTLAVPGAAPTTNGPLSPRTPGGSAWERPSTAQSTDSANPFGAQAERIATPVQEETVIARALPASPVSQKSTIAVAAAAAFPAATVPVSPTGSASPLSPSSPVNDPLTANGPPVSGGAWNGAAAGAAAGAGAALLARKTSMRQDGPKHLDLTIPNPPMATVPASPAGTEFSTSSAIPGGPDAASGSADEIAAAGGPVNSAVYRVQLDFKPTLDDELGLRAGDLVRMLHEYDDGWALCIRLDRSRQGVVPRTCLSTRPVKPRPAQAGPRPGPPVKPAGPPRGPGPNQPQGQRPMTPQGNFGQGRPASPAGRPMTPNGSSPQSPMGPPMGTPGRPGPRSQSPGPFRGPPGGRSMSPGPGPGPRSQSPGPRQGPPGGRPMSPGPRSQSPGPAGGRSQSPGGGNRRNSPPGPSPMNPSQAPRQGPSPSTGSVNRKPVPGQAL</sequence>
<dbReference type="Gene3D" id="2.30.30.40">
    <property type="entry name" value="SH3 Domains"/>
    <property type="match status" value="1"/>
</dbReference>
<keyword evidence="7" id="KW-1185">Reference proteome</keyword>
<name>A0A8H4XQW4_9HYPO</name>
<organism evidence="6 7">
    <name type="scientific">Fusarium zealandicum</name>
    <dbReference type="NCBI Taxonomy" id="1053134"/>
    <lineage>
        <taxon>Eukaryota</taxon>
        <taxon>Fungi</taxon>
        <taxon>Dikarya</taxon>
        <taxon>Ascomycota</taxon>
        <taxon>Pezizomycotina</taxon>
        <taxon>Sordariomycetes</taxon>
        <taxon>Hypocreomycetidae</taxon>
        <taxon>Hypocreales</taxon>
        <taxon>Nectriaceae</taxon>
        <taxon>Fusarium</taxon>
        <taxon>Fusarium staphyleae species complex</taxon>
    </lineage>
</organism>
<dbReference type="PANTHER" id="PTHR14005">
    <property type="entry name" value="EUKARYOTIC TRANSLATION INITIATION FACTOR 3, THETA SUBUNIT"/>
    <property type="match status" value="1"/>
</dbReference>
<dbReference type="GO" id="GO:0003743">
    <property type="term" value="F:translation initiation factor activity"/>
    <property type="evidence" value="ECO:0007669"/>
    <property type="project" value="TreeGrafter"/>
</dbReference>
<keyword evidence="4" id="KW-0812">Transmembrane</keyword>
<feature type="region of interest" description="Disordered" evidence="3">
    <location>
        <begin position="487"/>
        <end position="510"/>
    </location>
</feature>
<comment type="caution">
    <text evidence="6">The sequence shown here is derived from an EMBL/GenBank/DDBJ whole genome shotgun (WGS) entry which is preliminary data.</text>
</comment>
<dbReference type="AlphaFoldDB" id="A0A8H4XQW4"/>
<feature type="compositionally biased region" description="Pro residues" evidence="3">
    <location>
        <begin position="669"/>
        <end position="686"/>
    </location>
</feature>
<dbReference type="PANTHER" id="PTHR14005:SF0">
    <property type="entry name" value="EUKARYOTIC TRANSLATION INITIATION FACTOR 3 SUBUNIT A"/>
    <property type="match status" value="1"/>
</dbReference>
<feature type="compositionally biased region" description="Low complexity" evidence="3">
    <location>
        <begin position="750"/>
        <end position="768"/>
    </location>
</feature>
<dbReference type="InterPro" id="IPR001452">
    <property type="entry name" value="SH3_domain"/>
</dbReference>
<reference evidence="6" key="2">
    <citation type="submission" date="2020-05" db="EMBL/GenBank/DDBJ databases">
        <authorList>
            <person name="Kim H.-S."/>
            <person name="Proctor R.H."/>
            <person name="Brown D.W."/>
        </authorList>
    </citation>
    <scope>NUCLEOTIDE SEQUENCE</scope>
    <source>
        <strain evidence="6">NRRL 22465</strain>
    </source>
</reference>
<dbReference type="GO" id="GO:0071541">
    <property type="term" value="C:eukaryotic translation initiation factor 3 complex, eIF3m"/>
    <property type="evidence" value="ECO:0007669"/>
    <property type="project" value="TreeGrafter"/>
</dbReference>
<dbReference type="EMBL" id="JABEYC010000023">
    <property type="protein sequence ID" value="KAF4984368.1"/>
    <property type="molecule type" value="Genomic_DNA"/>
</dbReference>
<feature type="compositionally biased region" description="Basic and acidic residues" evidence="3">
    <location>
        <begin position="126"/>
        <end position="166"/>
    </location>
</feature>
<feature type="region of interest" description="Disordered" evidence="3">
    <location>
        <begin position="100"/>
        <end position="247"/>
    </location>
</feature>
<evidence type="ECO:0000256" key="3">
    <source>
        <dbReference type="SAM" id="MobiDB-lite"/>
    </source>
</evidence>
<feature type="domain" description="SH3" evidence="5">
    <location>
        <begin position="598"/>
        <end position="659"/>
    </location>
</feature>
<dbReference type="GO" id="GO:0002188">
    <property type="term" value="P:translation reinitiation"/>
    <property type="evidence" value="ECO:0007669"/>
    <property type="project" value="TreeGrafter"/>
</dbReference>
<reference evidence="6" key="1">
    <citation type="journal article" date="2020" name="BMC Genomics">
        <title>Correction to: Identification and distribution of gene clusters required for synthesis of sphingolipid metabolism inhibitors in diverse species of the filamentous fungus Fusarium.</title>
        <authorList>
            <person name="Kim H.S."/>
            <person name="Lohmar J.M."/>
            <person name="Busman M."/>
            <person name="Brown D.W."/>
            <person name="Naumann T.A."/>
            <person name="Divon H.H."/>
            <person name="Lysoe E."/>
            <person name="Uhlig S."/>
            <person name="Proctor R.H."/>
        </authorList>
    </citation>
    <scope>NUCLEOTIDE SEQUENCE</scope>
    <source>
        <strain evidence="6">NRRL 22465</strain>
    </source>
</reference>
<dbReference type="InterPro" id="IPR027512">
    <property type="entry name" value="EIF3A"/>
</dbReference>
<keyword evidence="4" id="KW-0472">Membrane</keyword>
<feature type="region of interest" description="Disordered" evidence="3">
    <location>
        <begin position="565"/>
        <end position="589"/>
    </location>
</feature>
<feature type="compositionally biased region" description="Polar residues" evidence="3">
    <location>
        <begin position="493"/>
        <end position="504"/>
    </location>
</feature>
<dbReference type="GO" id="GO:0003729">
    <property type="term" value="F:mRNA binding"/>
    <property type="evidence" value="ECO:0007669"/>
    <property type="project" value="TreeGrafter"/>
</dbReference>
<feature type="compositionally biased region" description="Acidic residues" evidence="3">
    <location>
        <begin position="116"/>
        <end position="125"/>
    </location>
</feature>
<dbReference type="SMART" id="SM00326">
    <property type="entry name" value="SH3"/>
    <property type="match status" value="1"/>
</dbReference>
<feature type="compositionally biased region" description="Low complexity" evidence="3">
    <location>
        <begin position="776"/>
        <end position="796"/>
    </location>
</feature>
<dbReference type="Pfam" id="PF14604">
    <property type="entry name" value="SH3_9"/>
    <property type="match status" value="1"/>
</dbReference>
<protein>
    <recommendedName>
        <fullName evidence="5">SH3 domain-containing protein</fullName>
    </recommendedName>
</protein>
<dbReference type="PROSITE" id="PS50002">
    <property type="entry name" value="SH3"/>
    <property type="match status" value="1"/>
</dbReference>
<evidence type="ECO:0000256" key="4">
    <source>
        <dbReference type="SAM" id="Phobius"/>
    </source>
</evidence>
<dbReference type="OrthoDB" id="5340910at2759"/>
<dbReference type="GO" id="GO:0071540">
    <property type="term" value="C:eukaryotic translation initiation factor 3 complex, eIF3e"/>
    <property type="evidence" value="ECO:0007669"/>
    <property type="project" value="TreeGrafter"/>
</dbReference>
<dbReference type="SUPFAM" id="SSF50044">
    <property type="entry name" value="SH3-domain"/>
    <property type="match status" value="1"/>
</dbReference>
<feature type="region of interest" description="Disordered" evidence="3">
    <location>
        <begin position="407"/>
        <end position="441"/>
    </location>
</feature>
<evidence type="ECO:0000313" key="7">
    <source>
        <dbReference type="Proteomes" id="UP000635477"/>
    </source>
</evidence>
<keyword evidence="4" id="KW-1133">Transmembrane helix</keyword>
<dbReference type="InterPro" id="IPR036028">
    <property type="entry name" value="SH3-like_dom_sf"/>
</dbReference>
<dbReference type="GO" id="GO:0043614">
    <property type="term" value="C:multi-eIF complex"/>
    <property type="evidence" value="ECO:0007669"/>
    <property type="project" value="TreeGrafter"/>
</dbReference>
<dbReference type="Proteomes" id="UP000635477">
    <property type="component" value="Unassembled WGS sequence"/>
</dbReference>
<keyword evidence="1 2" id="KW-0728">SH3 domain</keyword>
<evidence type="ECO:0000313" key="6">
    <source>
        <dbReference type="EMBL" id="KAF4984368.1"/>
    </source>
</evidence>
<feature type="compositionally biased region" description="Polar residues" evidence="3">
    <location>
        <begin position="816"/>
        <end position="829"/>
    </location>
</feature>
<dbReference type="CDD" id="cd11854">
    <property type="entry name" value="SH3_Fus1p"/>
    <property type="match status" value="1"/>
</dbReference>
<feature type="compositionally biased region" description="Low complexity" evidence="3">
    <location>
        <begin position="227"/>
        <end position="239"/>
    </location>
</feature>
<feature type="compositionally biased region" description="Basic and acidic residues" evidence="3">
    <location>
        <begin position="176"/>
        <end position="210"/>
    </location>
</feature>
<evidence type="ECO:0000259" key="5">
    <source>
        <dbReference type="PROSITE" id="PS50002"/>
    </source>
</evidence>
<dbReference type="InterPro" id="IPR035521">
    <property type="entry name" value="Fus1_SH3"/>
</dbReference>
<gene>
    <name evidence="6" type="ORF">FZEAL_436</name>
</gene>
<evidence type="ECO:0000256" key="1">
    <source>
        <dbReference type="ARBA" id="ARBA00022443"/>
    </source>
</evidence>
<dbReference type="GO" id="GO:0001732">
    <property type="term" value="P:formation of cytoplasmic translation initiation complex"/>
    <property type="evidence" value="ECO:0007669"/>
    <property type="project" value="TreeGrafter"/>
</dbReference>
<accession>A0A8H4XQW4</accession>
<proteinExistence type="predicted"/>